<keyword evidence="1" id="KW-1133">Transmembrane helix</keyword>
<proteinExistence type="predicted"/>
<comment type="caution">
    <text evidence="3">The sequence shown here is derived from an EMBL/GenBank/DDBJ whole genome shotgun (WGS) entry which is preliminary data.</text>
</comment>
<gene>
    <name evidence="3" type="ORF">QC825_02755</name>
</gene>
<dbReference type="InterPro" id="IPR009936">
    <property type="entry name" value="DUF1468"/>
</dbReference>
<feature type="transmembrane region" description="Helical" evidence="1">
    <location>
        <begin position="100"/>
        <end position="119"/>
    </location>
</feature>
<feature type="transmembrane region" description="Helical" evidence="1">
    <location>
        <begin position="131"/>
        <end position="150"/>
    </location>
</feature>
<evidence type="ECO:0000256" key="1">
    <source>
        <dbReference type="SAM" id="Phobius"/>
    </source>
</evidence>
<evidence type="ECO:0000313" key="3">
    <source>
        <dbReference type="EMBL" id="MDR5894996.1"/>
    </source>
</evidence>
<feature type="transmembrane region" description="Helical" evidence="1">
    <location>
        <begin position="73"/>
        <end position="94"/>
    </location>
</feature>
<feature type="domain" description="DUF1468" evidence="2">
    <location>
        <begin position="11"/>
        <end position="157"/>
    </location>
</feature>
<keyword evidence="1" id="KW-0812">Transmembrane</keyword>
<reference evidence="3 4" key="1">
    <citation type="submission" date="2023-04" db="EMBL/GenBank/DDBJ databases">
        <title>A long-awaited taxogenomic arrangement of the family Halomonadaceae.</title>
        <authorList>
            <person name="De La Haba R."/>
            <person name="Chuvochina M."/>
            <person name="Wittouck S."/>
            <person name="Arahal D.R."/>
            <person name="Sanchez-Porro C."/>
            <person name="Hugenholtz P."/>
            <person name="Ventosa A."/>
        </authorList>
    </citation>
    <scope>NUCLEOTIDE SEQUENCE [LARGE SCALE GENOMIC DNA]</scope>
    <source>
        <strain evidence="3 4">DSM 22428</strain>
    </source>
</reference>
<dbReference type="EMBL" id="JARWAO010000001">
    <property type="protein sequence ID" value="MDR5894996.1"/>
    <property type="molecule type" value="Genomic_DNA"/>
</dbReference>
<organism evidence="3 4">
    <name type="scientific">Larsenimonas suaedae</name>
    <dbReference type="NCBI Taxonomy" id="1851019"/>
    <lineage>
        <taxon>Bacteria</taxon>
        <taxon>Pseudomonadati</taxon>
        <taxon>Pseudomonadota</taxon>
        <taxon>Gammaproteobacteria</taxon>
        <taxon>Oceanospirillales</taxon>
        <taxon>Halomonadaceae</taxon>
        <taxon>Larsenimonas</taxon>
    </lineage>
</organism>
<dbReference type="RefSeq" id="WP_251592492.1">
    <property type="nucleotide sequence ID" value="NZ_JAMLJI010000002.1"/>
</dbReference>
<feature type="transmembrane region" description="Helical" evidence="1">
    <location>
        <begin position="44"/>
        <end position="61"/>
    </location>
</feature>
<dbReference type="Proteomes" id="UP001269375">
    <property type="component" value="Unassembled WGS sequence"/>
</dbReference>
<evidence type="ECO:0000313" key="4">
    <source>
        <dbReference type="Proteomes" id="UP001269375"/>
    </source>
</evidence>
<name>A0ABU1GTU2_9GAMM</name>
<sequence>MNASIQETCLSLLLAAVAAGLAVTAMGIPGSAHGSIAPSTFPTVIAWLIAALSVLNALVTLRRASGEGQMKAMSARGVGNIVAFLAVSTAYVWLIGQAGFVVATLAYLLIMPVFVCVVSPRHRVRLSRVSFWATLVVFAAIATGAIYGVFVELLNVRF</sequence>
<dbReference type="Pfam" id="PF07331">
    <property type="entry name" value="TctB"/>
    <property type="match status" value="1"/>
</dbReference>
<keyword evidence="1" id="KW-0472">Membrane</keyword>
<evidence type="ECO:0000259" key="2">
    <source>
        <dbReference type="Pfam" id="PF07331"/>
    </source>
</evidence>
<accession>A0ABU1GTU2</accession>
<keyword evidence="4" id="KW-1185">Reference proteome</keyword>
<protein>
    <submittedName>
        <fullName evidence="3">Tripartite tricarboxylate transporter TctB family protein</fullName>
    </submittedName>
</protein>